<dbReference type="Gene3D" id="1.25.40.10">
    <property type="entry name" value="Tetratricopeptide repeat domain"/>
    <property type="match status" value="2"/>
</dbReference>
<dbReference type="SMART" id="SM00028">
    <property type="entry name" value="TPR"/>
    <property type="match status" value="3"/>
</dbReference>
<dbReference type="InterPro" id="IPR006597">
    <property type="entry name" value="Sel1-like"/>
</dbReference>
<evidence type="ECO:0000313" key="1">
    <source>
        <dbReference type="EMBL" id="MBB5107462.1"/>
    </source>
</evidence>
<comment type="caution">
    <text evidence="1">The sequence shown here is derived from an EMBL/GenBank/DDBJ whole genome shotgun (WGS) entry which is preliminary data.</text>
</comment>
<dbReference type="InterPro" id="IPR019734">
    <property type="entry name" value="TPR_rpt"/>
</dbReference>
<proteinExistence type="predicted"/>
<keyword evidence="2" id="KW-1185">Reference proteome</keyword>
<dbReference type="SMART" id="SM00671">
    <property type="entry name" value="SEL1"/>
    <property type="match status" value="4"/>
</dbReference>
<dbReference type="AlphaFoldDB" id="A0A7W8AZR8"/>
<dbReference type="InterPro" id="IPR011990">
    <property type="entry name" value="TPR-like_helical_dom_sf"/>
</dbReference>
<gene>
    <name evidence="1" type="ORF">FHS40_006579</name>
</gene>
<name>A0A7W8AZR8_STRST</name>
<dbReference type="PANTHER" id="PTHR11102">
    <property type="entry name" value="SEL-1-LIKE PROTEIN"/>
    <property type="match status" value="1"/>
</dbReference>
<dbReference type="OrthoDB" id="3964962at2"/>
<evidence type="ECO:0000313" key="2">
    <source>
        <dbReference type="Proteomes" id="UP000549009"/>
    </source>
</evidence>
<sequence>MEDVFTRLRRVGALKRHHLGGEPSDRRLARAAGVSHGTPGAWLDGRQLPQRVDPLLAVLDEIRAEAARRGLLATRADALSADTVGELLDERRWRAAFEAERGRRTERSRIEAERQRARAALEHDGLRALQAALPDRPRPLRAWPAGRLGVHPAIPGQHHGPAGADADRFVLPRYVPRQHDVRLQRLLAAATTTGTDEARPVLVVVQGPSCTGKTRTAYEALHAAVPEDFDLLFPADADSLLAVLAAAALPPRTVLWLNEAQDYLADARGEAAAAALLRRLDGEGPLLVIATLWPEHAEALTRPATHARDAHRHARALLAQAHWVDLPRSFAGDLDAARAAAAEDPSLAEAVAAGAAELTQVLAAGPDLVRHYERAAGPHGPHGSALISAAMDAHRLGGLGALPLAFLEAAAVGYLTAAERARARPDWFGHALARARTLIKHTTRPLQDVPHPTAIGRLPGTARLADYLQHHGRHARRFRCPPDSFWNAAHEHLTHPETPREGLLRLGDAARRRARYAHAVRLYDAAAEAGESYALIRLGQMRQDNCDMEEAEKLYQLAADAGNTDGLLYQAALWEDAWAWEEAEKLYLRASAAGVDDALAYAGLMWDGAGEPGKAWAYYEQALRAGHTDVLVFMAQSRRREGSPEQAADLYRRAADAGHANALRQLVCLWEETGRQEQADRQLHRFADEGDTESLILVAHLMGRSGRPERAELLFQQAASAGDHHAWFLLAFMWEKAGDPEKAESSFRKAVESGDLSALRQVARMREAAGDTAEAEALYWQAVEAEADTDALSCLARIREAAGDRERAEQLHLMAADTGDAEVSSSVLSLARLRGAEEETYLRFGLAADGSASDPWDWPLLP</sequence>
<protein>
    <submittedName>
        <fullName evidence="1">Tetratricopeptide (TPR) repeat protein</fullName>
    </submittedName>
</protein>
<dbReference type="SUPFAM" id="SSF81901">
    <property type="entry name" value="HCP-like"/>
    <property type="match status" value="2"/>
</dbReference>
<dbReference type="InterPro" id="IPR050767">
    <property type="entry name" value="Sel1_AlgK"/>
</dbReference>
<organism evidence="1 2">
    <name type="scientific">Streptomyces spectabilis</name>
    <dbReference type="NCBI Taxonomy" id="68270"/>
    <lineage>
        <taxon>Bacteria</taxon>
        <taxon>Bacillati</taxon>
        <taxon>Actinomycetota</taxon>
        <taxon>Actinomycetes</taxon>
        <taxon>Kitasatosporales</taxon>
        <taxon>Streptomycetaceae</taxon>
        <taxon>Streptomyces</taxon>
    </lineage>
</organism>
<dbReference type="Proteomes" id="UP000549009">
    <property type="component" value="Unassembled WGS sequence"/>
</dbReference>
<dbReference type="EMBL" id="JACHJD010000013">
    <property type="protein sequence ID" value="MBB5107462.1"/>
    <property type="molecule type" value="Genomic_DNA"/>
</dbReference>
<dbReference type="PANTHER" id="PTHR11102:SF160">
    <property type="entry name" value="ERAD-ASSOCIATED E3 UBIQUITIN-PROTEIN LIGASE COMPONENT HRD3"/>
    <property type="match status" value="1"/>
</dbReference>
<accession>A0A7W8AZR8</accession>
<reference evidence="1 2" key="1">
    <citation type="submission" date="2020-08" db="EMBL/GenBank/DDBJ databases">
        <title>Genomic Encyclopedia of Type Strains, Phase III (KMG-III): the genomes of soil and plant-associated and newly described type strains.</title>
        <authorList>
            <person name="Whitman W."/>
        </authorList>
    </citation>
    <scope>NUCLEOTIDE SEQUENCE [LARGE SCALE GENOMIC DNA]</scope>
    <source>
        <strain evidence="1 2">CECT 3146</strain>
    </source>
</reference>